<feature type="domain" description="Condensation" evidence="1">
    <location>
        <begin position="2"/>
        <end position="242"/>
    </location>
</feature>
<reference evidence="2 3" key="1">
    <citation type="submission" date="2019-12" db="EMBL/GenBank/DDBJ databases">
        <title>The draft genomic sequence of strain Chitinophaga oryziterrae JCM 16595.</title>
        <authorList>
            <person name="Zhang X."/>
        </authorList>
    </citation>
    <scope>NUCLEOTIDE SEQUENCE [LARGE SCALE GENOMIC DNA]</scope>
    <source>
        <strain evidence="2 3">JCM 16595</strain>
    </source>
</reference>
<dbReference type="Pfam" id="PF00668">
    <property type="entry name" value="Condensation"/>
    <property type="match status" value="1"/>
</dbReference>
<evidence type="ECO:0000313" key="2">
    <source>
        <dbReference type="EMBL" id="MVT45223.1"/>
    </source>
</evidence>
<evidence type="ECO:0000259" key="1">
    <source>
        <dbReference type="Pfam" id="PF00668"/>
    </source>
</evidence>
<proteinExistence type="predicted"/>
<name>A0A6N8JIY1_9BACT</name>
<feature type="non-terminal residue" evidence="2">
    <location>
        <position position="1"/>
    </location>
</feature>
<comment type="caution">
    <text evidence="2">The sequence shown here is derived from an EMBL/GenBank/DDBJ whole genome shotgun (WGS) entry which is preliminary data.</text>
</comment>
<dbReference type="InterPro" id="IPR001242">
    <property type="entry name" value="Condensation_dom"/>
</dbReference>
<gene>
    <name evidence="2" type="ORF">GO495_31850</name>
</gene>
<protein>
    <recommendedName>
        <fullName evidence="1">Condensation domain-containing protein</fullName>
    </recommendedName>
</protein>
<dbReference type="Gene3D" id="3.30.559.30">
    <property type="entry name" value="Nonribosomal peptide synthetase, condensation domain"/>
    <property type="match status" value="1"/>
</dbReference>
<accession>A0A6N8JIY1</accession>
<dbReference type="GO" id="GO:0003824">
    <property type="term" value="F:catalytic activity"/>
    <property type="evidence" value="ECO:0007669"/>
    <property type="project" value="InterPro"/>
</dbReference>
<dbReference type="EMBL" id="WRXO01000035">
    <property type="protein sequence ID" value="MVT45223.1"/>
    <property type="molecule type" value="Genomic_DNA"/>
</dbReference>
<keyword evidence="3" id="KW-1185">Reference proteome</keyword>
<dbReference type="RefSeq" id="WP_205691384.1">
    <property type="nucleotide sequence ID" value="NZ_WRXO01000035.1"/>
</dbReference>
<dbReference type="SUPFAM" id="SSF52777">
    <property type="entry name" value="CoA-dependent acyltransferases"/>
    <property type="match status" value="2"/>
</dbReference>
<dbReference type="PANTHER" id="PTHR45398:SF1">
    <property type="entry name" value="ENZYME, PUTATIVE (JCVI)-RELATED"/>
    <property type="match status" value="1"/>
</dbReference>
<dbReference type="Gene3D" id="3.30.559.10">
    <property type="entry name" value="Chloramphenicol acetyltransferase-like domain"/>
    <property type="match status" value="1"/>
</dbReference>
<feature type="non-terminal residue" evidence="2">
    <location>
        <position position="242"/>
    </location>
</feature>
<sequence length="242" mass="28237">EESPVMRLSLIRLDESRYHMVWTSHHILFDGWSIPVLMESFLRTYDQLLSGITVSDEGVDNYEDYIRYLEKRDKVSEECYWRGYMSGLENGSLLPFVKVTADRNKGLGEYGLQLLELGEEETRQLESYAHLHHITLNTVMQGVWSYLLYRYTGSVHVSYGVAVSGRPEDLENVEQRVGLYINTIPLHAVIEEDRTLVSWLQGLQQEQIRSRKYQYASLSDIQRWTELPGDLFDSILVFENFP</sequence>
<dbReference type="PANTHER" id="PTHR45398">
    <property type="match status" value="1"/>
</dbReference>
<dbReference type="Proteomes" id="UP000468388">
    <property type="component" value="Unassembled WGS sequence"/>
</dbReference>
<evidence type="ECO:0000313" key="3">
    <source>
        <dbReference type="Proteomes" id="UP000468388"/>
    </source>
</evidence>
<dbReference type="AlphaFoldDB" id="A0A6N8JIY1"/>
<organism evidence="2 3">
    <name type="scientific">Chitinophaga oryziterrae</name>
    <dbReference type="NCBI Taxonomy" id="1031224"/>
    <lineage>
        <taxon>Bacteria</taxon>
        <taxon>Pseudomonadati</taxon>
        <taxon>Bacteroidota</taxon>
        <taxon>Chitinophagia</taxon>
        <taxon>Chitinophagales</taxon>
        <taxon>Chitinophagaceae</taxon>
        <taxon>Chitinophaga</taxon>
    </lineage>
</organism>
<dbReference type="InterPro" id="IPR023213">
    <property type="entry name" value="CAT-like_dom_sf"/>
</dbReference>